<sequence length="295" mass="32989">MVTAHAADFKLSITKALADQLAERLMPLVPHSLTDEALRELEARPGIYLLFHEGHRVYVGKAQQPLPTRLRNHWKKLRGRNGISIDDVSFVCLYVDEDLDAAAPERLLIRRYRAEGGVDGVPWNVNGFGNKDPGRNRDTSEVSSNHFDALYPANLDWPLKLAGGPQTVGSILKQVKEQLPYNLRYEKKTRASSLAYKELVDVPTEEVTLRELTSLILAKLPPAWQMTALPGYVILYGKNEELPSARAWWRNSGQSEGVELTTRTPQLGAASEIEEPNDLANPDEEQDEDDAPLDS</sequence>
<evidence type="ECO:0000313" key="3">
    <source>
        <dbReference type="EMBL" id="NEL56691.1"/>
    </source>
</evidence>
<keyword evidence="3" id="KW-0378">Hydrolase</keyword>
<proteinExistence type="predicted"/>
<dbReference type="RefSeq" id="WP_152729552.1">
    <property type="nucleotide sequence ID" value="NZ_JAABOZ010000003.1"/>
</dbReference>
<evidence type="ECO:0000259" key="2">
    <source>
        <dbReference type="PROSITE" id="PS50164"/>
    </source>
</evidence>
<dbReference type="CDD" id="cd00719">
    <property type="entry name" value="GIY-YIG_SF"/>
    <property type="match status" value="1"/>
</dbReference>
<dbReference type="GO" id="GO:0004519">
    <property type="term" value="F:endonuclease activity"/>
    <property type="evidence" value="ECO:0007669"/>
    <property type="project" value="UniProtKB-KW"/>
</dbReference>
<dbReference type="InterPro" id="IPR035901">
    <property type="entry name" value="GIY-YIG_endonuc_sf"/>
</dbReference>
<evidence type="ECO:0000256" key="1">
    <source>
        <dbReference type="SAM" id="MobiDB-lite"/>
    </source>
</evidence>
<dbReference type="Gene3D" id="3.40.1440.10">
    <property type="entry name" value="GIY-YIG endonuclease"/>
    <property type="match status" value="1"/>
</dbReference>
<dbReference type="PROSITE" id="PS50164">
    <property type="entry name" value="GIY_YIG"/>
    <property type="match status" value="1"/>
</dbReference>
<keyword evidence="3" id="KW-0540">Nuclease</keyword>
<reference evidence="3 4" key="1">
    <citation type="submission" date="2020-02" db="EMBL/GenBank/DDBJ databases">
        <title>The whole genome sequence of CPCC 205119.</title>
        <authorList>
            <person name="Jiang Z."/>
        </authorList>
    </citation>
    <scope>NUCLEOTIDE SEQUENCE [LARGE SCALE GENOMIC DNA]</scope>
    <source>
        <strain evidence="3 4">CPCC 205119</strain>
    </source>
</reference>
<feature type="compositionally biased region" description="Polar residues" evidence="1">
    <location>
        <begin position="253"/>
        <end position="265"/>
    </location>
</feature>
<evidence type="ECO:0000313" key="4">
    <source>
        <dbReference type="Proteomes" id="UP000470470"/>
    </source>
</evidence>
<protein>
    <submittedName>
        <fullName evidence="3">Eco29kI family restriction endonuclease</fullName>
    </submittedName>
</protein>
<feature type="compositionally biased region" description="Acidic residues" evidence="1">
    <location>
        <begin position="272"/>
        <end position="295"/>
    </location>
</feature>
<name>A0A7K3WJM3_9ACTN</name>
<dbReference type="Pfam" id="PF09517">
    <property type="entry name" value="RE_Eco29kI"/>
    <property type="match status" value="1"/>
</dbReference>
<accession>A0A7K3WJM3</accession>
<comment type="caution">
    <text evidence="3">The sequence shown here is derived from an EMBL/GenBank/DDBJ whole genome shotgun (WGS) entry which is preliminary data.</text>
</comment>
<feature type="domain" description="GIY-YIG" evidence="2">
    <location>
        <begin position="43"/>
        <end position="118"/>
    </location>
</feature>
<dbReference type="InterPro" id="IPR018575">
    <property type="entry name" value="Restrct_endonuc_II_Eco29kI"/>
</dbReference>
<keyword evidence="4" id="KW-1185">Reference proteome</keyword>
<dbReference type="EMBL" id="JAAGWK010000041">
    <property type="protein sequence ID" value="NEL56691.1"/>
    <property type="molecule type" value="Genomic_DNA"/>
</dbReference>
<dbReference type="Proteomes" id="UP000470470">
    <property type="component" value="Unassembled WGS sequence"/>
</dbReference>
<dbReference type="InterPro" id="IPR000305">
    <property type="entry name" value="GIY-YIG_endonuc"/>
</dbReference>
<organism evidence="3 4">
    <name type="scientific">Goekera deserti</name>
    <dbReference type="NCBI Taxonomy" id="2497753"/>
    <lineage>
        <taxon>Bacteria</taxon>
        <taxon>Bacillati</taxon>
        <taxon>Actinomycetota</taxon>
        <taxon>Actinomycetes</taxon>
        <taxon>Geodermatophilales</taxon>
        <taxon>Geodermatophilaceae</taxon>
        <taxon>Goekera</taxon>
    </lineage>
</organism>
<gene>
    <name evidence="3" type="ORF">G1H19_22230</name>
</gene>
<feature type="region of interest" description="Disordered" evidence="1">
    <location>
        <begin position="253"/>
        <end position="295"/>
    </location>
</feature>
<keyword evidence="3" id="KW-0255">Endonuclease</keyword>
<dbReference type="AlphaFoldDB" id="A0A7K3WJM3"/>